<keyword evidence="6" id="KW-0963">Cytoplasm</keyword>
<name>A0A518D6B9_9BACT</name>
<organism evidence="17 18">
    <name type="scientific">Pirellulimonas nuda</name>
    <dbReference type="NCBI Taxonomy" id="2528009"/>
    <lineage>
        <taxon>Bacteria</taxon>
        <taxon>Pseudomonadati</taxon>
        <taxon>Planctomycetota</taxon>
        <taxon>Planctomycetia</taxon>
        <taxon>Pirellulales</taxon>
        <taxon>Lacipirellulaceae</taxon>
        <taxon>Pirellulimonas</taxon>
    </lineage>
</organism>
<comment type="pathway">
    <text evidence="2 15">Cofactor biosynthesis; adenosylcobalamin biosynthesis; adenosylcobalamin from cob(II)yrinate a,c-diamide: step 2/7.</text>
</comment>
<dbReference type="OrthoDB" id="9778896at2"/>
<evidence type="ECO:0000256" key="3">
    <source>
        <dbReference type="ARBA" id="ARBA00007487"/>
    </source>
</evidence>
<dbReference type="EMBL" id="CP036291">
    <property type="protein sequence ID" value="QDU87015.1"/>
    <property type="molecule type" value="Genomic_DNA"/>
</dbReference>
<dbReference type="PANTHER" id="PTHR12213">
    <property type="entry name" value="CORRINOID ADENOSYLTRANSFERASE"/>
    <property type="match status" value="1"/>
</dbReference>
<dbReference type="Proteomes" id="UP000317429">
    <property type="component" value="Chromosome"/>
</dbReference>
<evidence type="ECO:0000313" key="17">
    <source>
        <dbReference type="EMBL" id="QDU87015.1"/>
    </source>
</evidence>
<dbReference type="GO" id="GO:0005737">
    <property type="term" value="C:cytoplasm"/>
    <property type="evidence" value="ECO:0007669"/>
    <property type="project" value="UniProtKB-SubCell"/>
</dbReference>
<evidence type="ECO:0000256" key="6">
    <source>
        <dbReference type="ARBA" id="ARBA00022490"/>
    </source>
</evidence>
<dbReference type="GO" id="GO:0008817">
    <property type="term" value="F:corrinoid adenosyltransferase activity"/>
    <property type="evidence" value="ECO:0007669"/>
    <property type="project" value="UniProtKB-UniRule"/>
</dbReference>
<keyword evidence="7 15" id="KW-0808">Transferase</keyword>
<comment type="subcellular location">
    <subcellularLocation>
        <location evidence="1">Cytoplasm</location>
    </subcellularLocation>
</comment>
<evidence type="ECO:0000256" key="11">
    <source>
        <dbReference type="ARBA" id="ARBA00033334"/>
    </source>
</evidence>
<comment type="similarity">
    <text evidence="3 15">Belongs to the Cob(I)alamin adenosyltransferase family.</text>
</comment>
<accession>A0A518D6B9</accession>
<evidence type="ECO:0000256" key="2">
    <source>
        <dbReference type="ARBA" id="ARBA00005121"/>
    </source>
</evidence>
<evidence type="ECO:0000259" key="16">
    <source>
        <dbReference type="Pfam" id="PF01923"/>
    </source>
</evidence>
<proteinExistence type="inferred from homology"/>
<evidence type="ECO:0000256" key="14">
    <source>
        <dbReference type="ARBA" id="ARBA00048692"/>
    </source>
</evidence>
<evidence type="ECO:0000313" key="18">
    <source>
        <dbReference type="Proteomes" id="UP000317429"/>
    </source>
</evidence>
<sequence length="185" mass="19793">MKIYTRTGDEGRTGLFGGGRVSKADARIEAYGAVDELNATLGAARAAMAGIEALADADAVLHEAQNRLFDLGAELATPDAAKRGLAVIGPDDAQHLEAMIDRHEALLPELKTFVLPGGTSAAALLHVARTVCRRAERQCVAFGEQHLVRPDVLIYLNRLSDLLFVLARAVNHAQGVSDTPWEKKS</sequence>
<gene>
    <name evidence="17" type="primary">yvqK</name>
    <name evidence="17" type="ORF">Pla175_03690</name>
</gene>
<evidence type="ECO:0000256" key="4">
    <source>
        <dbReference type="ARBA" id="ARBA00012454"/>
    </source>
</evidence>
<dbReference type="PANTHER" id="PTHR12213:SF0">
    <property type="entry name" value="CORRINOID ADENOSYLTRANSFERASE MMAB"/>
    <property type="match status" value="1"/>
</dbReference>
<dbReference type="InterPro" id="IPR029499">
    <property type="entry name" value="PduO-typ"/>
</dbReference>
<dbReference type="GO" id="GO:0005524">
    <property type="term" value="F:ATP binding"/>
    <property type="evidence" value="ECO:0007669"/>
    <property type="project" value="UniProtKB-UniRule"/>
</dbReference>
<evidence type="ECO:0000256" key="12">
    <source>
        <dbReference type="ARBA" id="ARBA00033354"/>
    </source>
</evidence>
<comment type="catalytic activity">
    <reaction evidence="13 15">
        <text>2 cob(II)yrinate a,c diamide + reduced [electron-transfer flavoprotein] + 2 ATP = 2 adenosylcob(III)yrinate a,c-diamide + 2 triphosphate + oxidized [electron-transfer flavoprotein] + 3 H(+)</text>
        <dbReference type="Rhea" id="RHEA:11528"/>
        <dbReference type="Rhea" id="RHEA-COMP:10685"/>
        <dbReference type="Rhea" id="RHEA-COMP:10686"/>
        <dbReference type="ChEBI" id="CHEBI:15378"/>
        <dbReference type="ChEBI" id="CHEBI:18036"/>
        <dbReference type="ChEBI" id="CHEBI:30616"/>
        <dbReference type="ChEBI" id="CHEBI:57692"/>
        <dbReference type="ChEBI" id="CHEBI:58307"/>
        <dbReference type="ChEBI" id="CHEBI:58503"/>
        <dbReference type="ChEBI" id="CHEBI:58537"/>
        <dbReference type="EC" id="2.5.1.17"/>
    </reaction>
</comment>
<feature type="domain" description="Cobalamin adenosyltransferase-like" evidence="16">
    <location>
        <begin position="3"/>
        <end position="169"/>
    </location>
</feature>
<dbReference type="AlphaFoldDB" id="A0A518D6B9"/>
<evidence type="ECO:0000256" key="13">
    <source>
        <dbReference type="ARBA" id="ARBA00048555"/>
    </source>
</evidence>
<keyword evidence="18" id="KW-1185">Reference proteome</keyword>
<comment type="catalytic activity">
    <reaction evidence="14 15">
        <text>2 cob(II)alamin + reduced [electron-transfer flavoprotein] + 2 ATP = 2 adenosylcob(III)alamin + 2 triphosphate + oxidized [electron-transfer flavoprotein] + 3 H(+)</text>
        <dbReference type="Rhea" id="RHEA:28671"/>
        <dbReference type="Rhea" id="RHEA-COMP:10685"/>
        <dbReference type="Rhea" id="RHEA-COMP:10686"/>
        <dbReference type="ChEBI" id="CHEBI:15378"/>
        <dbReference type="ChEBI" id="CHEBI:16304"/>
        <dbReference type="ChEBI" id="CHEBI:18036"/>
        <dbReference type="ChEBI" id="CHEBI:18408"/>
        <dbReference type="ChEBI" id="CHEBI:30616"/>
        <dbReference type="ChEBI" id="CHEBI:57692"/>
        <dbReference type="ChEBI" id="CHEBI:58307"/>
        <dbReference type="EC" id="2.5.1.17"/>
    </reaction>
</comment>
<evidence type="ECO:0000256" key="5">
    <source>
        <dbReference type="ARBA" id="ARBA00020963"/>
    </source>
</evidence>
<evidence type="ECO:0000256" key="15">
    <source>
        <dbReference type="RuleBase" id="RU366026"/>
    </source>
</evidence>
<dbReference type="Pfam" id="PF01923">
    <property type="entry name" value="Cob_adeno_trans"/>
    <property type="match status" value="1"/>
</dbReference>
<protein>
    <recommendedName>
        <fullName evidence="5 15">Corrinoid adenosyltransferase</fullName>
        <ecNumber evidence="4 15">2.5.1.17</ecNumber>
    </recommendedName>
    <alternativeName>
        <fullName evidence="10 15">Cob(II)alamin adenosyltransferase</fullName>
    </alternativeName>
    <alternativeName>
        <fullName evidence="12 15">Cob(II)yrinic acid a,c-diamide adenosyltransferase</fullName>
    </alternativeName>
    <alternativeName>
        <fullName evidence="11 15">Cobinamide/cobalamin adenosyltransferase</fullName>
    </alternativeName>
</protein>
<evidence type="ECO:0000256" key="7">
    <source>
        <dbReference type="ARBA" id="ARBA00022679"/>
    </source>
</evidence>
<reference evidence="17 18" key="1">
    <citation type="submission" date="2019-02" db="EMBL/GenBank/DDBJ databases">
        <title>Deep-cultivation of Planctomycetes and their phenomic and genomic characterization uncovers novel biology.</title>
        <authorList>
            <person name="Wiegand S."/>
            <person name="Jogler M."/>
            <person name="Boedeker C."/>
            <person name="Pinto D."/>
            <person name="Vollmers J."/>
            <person name="Rivas-Marin E."/>
            <person name="Kohn T."/>
            <person name="Peeters S.H."/>
            <person name="Heuer A."/>
            <person name="Rast P."/>
            <person name="Oberbeckmann S."/>
            <person name="Bunk B."/>
            <person name="Jeske O."/>
            <person name="Meyerdierks A."/>
            <person name="Storesund J.E."/>
            <person name="Kallscheuer N."/>
            <person name="Luecker S."/>
            <person name="Lage O.M."/>
            <person name="Pohl T."/>
            <person name="Merkel B.J."/>
            <person name="Hornburger P."/>
            <person name="Mueller R.-W."/>
            <person name="Bruemmer F."/>
            <person name="Labrenz M."/>
            <person name="Spormann A.M."/>
            <person name="Op den Camp H."/>
            <person name="Overmann J."/>
            <person name="Amann R."/>
            <person name="Jetten M.S.M."/>
            <person name="Mascher T."/>
            <person name="Medema M.H."/>
            <person name="Devos D.P."/>
            <person name="Kaster A.-K."/>
            <person name="Ovreas L."/>
            <person name="Rohde M."/>
            <person name="Galperin M.Y."/>
            <person name="Jogler C."/>
        </authorList>
    </citation>
    <scope>NUCLEOTIDE SEQUENCE [LARGE SCALE GENOMIC DNA]</scope>
    <source>
        <strain evidence="17 18">Pla175</strain>
    </source>
</reference>
<dbReference type="GO" id="GO:0009236">
    <property type="term" value="P:cobalamin biosynthetic process"/>
    <property type="evidence" value="ECO:0007669"/>
    <property type="project" value="UniProtKB-UniRule"/>
</dbReference>
<keyword evidence="8 15" id="KW-0547">Nucleotide-binding</keyword>
<dbReference type="FunFam" id="1.20.1200.10:FF:000003">
    <property type="entry name" value="ATP:cob(I)alamin adenosyltransferase"/>
    <property type="match status" value="1"/>
</dbReference>
<dbReference type="Gene3D" id="1.20.1200.10">
    <property type="entry name" value="Cobalamin adenosyltransferase-like"/>
    <property type="match status" value="1"/>
</dbReference>
<dbReference type="InterPro" id="IPR036451">
    <property type="entry name" value="CblAdoTrfase-like_sf"/>
</dbReference>
<dbReference type="UniPathway" id="UPA00148">
    <property type="reaction ID" value="UER00233"/>
</dbReference>
<dbReference type="KEGG" id="pnd:Pla175_03690"/>
<dbReference type="RefSeq" id="WP_145280773.1">
    <property type="nucleotide sequence ID" value="NZ_CP036291.1"/>
</dbReference>
<dbReference type="EC" id="2.5.1.17" evidence="4 15"/>
<dbReference type="InterPro" id="IPR016030">
    <property type="entry name" value="CblAdoTrfase-like"/>
</dbReference>
<dbReference type="SUPFAM" id="SSF89028">
    <property type="entry name" value="Cobalamin adenosyltransferase-like"/>
    <property type="match status" value="1"/>
</dbReference>
<dbReference type="NCBIfam" id="TIGR00636">
    <property type="entry name" value="PduO_Nterm"/>
    <property type="match status" value="1"/>
</dbReference>
<evidence type="ECO:0000256" key="8">
    <source>
        <dbReference type="ARBA" id="ARBA00022741"/>
    </source>
</evidence>
<evidence type="ECO:0000256" key="10">
    <source>
        <dbReference type="ARBA" id="ARBA00031529"/>
    </source>
</evidence>
<keyword evidence="15" id="KW-0169">Cobalamin biosynthesis</keyword>
<keyword evidence="9 15" id="KW-0067">ATP-binding</keyword>
<evidence type="ECO:0000256" key="9">
    <source>
        <dbReference type="ARBA" id="ARBA00022840"/>
    </source>
</evidence>
<evidence type="ECO:0000256" key="1">
    <source>
        <dbReference type="ARBA" id="ARBA00004496"/>
    </source>
</evidence>